<dbReference type="InterPro" id="IPR030678">
    <property type="entry name" value="Peptide/Ni-bd"/>
</dbReference>
<evidence type="ECO:0000256" key="1">
    <source>
        <dbReference type="ARBA" id="ARBA00004418"/>
    </source>
</evidence>
<protein>
    <submittedName>
        <fullName evidence="5">Peptide/nickel transport system substrate-binding protein</fullName>
    </submittedName>
</protein>
<keyword evidence="6" id="KW-1185">Reference proteome</keyword>
<dbReference type="GO" id="GO:0015833">
    <property type="term" value="P:peptide transport"/>
    <property type="evidence" value="ECO:0007669"/>
    <property type="project" value="TreeGrafter"/>
</dbReference>
<dbReference type="PROSITE" id="PS51318">
    <property type="entry name" value="TAT"/>
    <property type="match status" value="1"/>
</dbReference>
<dbReference type="InterPro" id="IPR000914">
    <property type="entry name" value="SBP_5_dom"/>
</dbReference>
<dbReference type="Proteomes" id="UP000585681">
    <property type="component" value="Unassembled WGS sequence"/>
</dbReference>
<dbReference type="InterPro" id="IPR006311">
    <property type="entry name" value="TAT_signal"/>
</dbReference>
<evidence type="ECO:0000313" key="5">
    <source>
        <dbReference type="EMBL" id="MBB4023990.1"/>
    </source>
</evidence>
<dbReference type="PIRSF" id="PIRSF002741">
    <property type="entry name" value="MppA"/>
    <property type="match status" value="1"/>
</dbReference>
<name>A0A840CFA8_9RHOB</name>
<evidence type="ECO:0000256" key="2">
    <source>
        <dbReference type="ARBA" id="ARBA00005695"/>
    </source>
</evidence>
<evidence type="ECO:0000259" key="4">
    <source>
        <dbReference type="Pfam" id="PF00496"/>
    </source>
</evidence>
<dbReference type="PANTHER" id="PTHR30290">
    <property type="entry name" value="PERIPLASMIC BINDING COMPONENT OF ABC TRANSPORTER"/>
    <property type="match status" value="1"/>
</dbReference>
<proteinExistence type="inferred from homology"/>
<dbReference type="CDD" id="cd08517">
    <property type="entry name" value="PBP2_NikA_DppA_OppA_like_13"/>
    <property type="match status" value="1"/>
</dbReference>
<dbReference type="SUPFAM" id="SSF53850">
    <property type="entry name" value="Periplasmic binding protein-like II"/>
    <property type="match status" value="1"/>
</dbReference>
<feature type="domain" description="Solute-binding protein family 5" evidence="4">
    <location>
        <begin position="89"/>
        <end position="443"/>
    </location>
</feature>
<dbReference type="RefSeq" id="WP_054539452.1">
    <property type="nucleotide sequence ID" value="NZ_JACIEQ010000016.1"/>
</dbReference>
<dbReference type="Gene3D" id="3.10.105.10">
    <property type="entry name" value="Dipeptide-binding Protein, Domain 3"/>
    <property type="match status" value="1"/>
</dbReference>
<comment type="similarity">
    <text evidence="2">Belongs to the bacterial solute-binding protein 5 family.</text>
</comment>
<sequence>MTDREPATGKLGISRRTLLRTMAASVPMLALPEFLSAQTSEELYGGVFVVGTGTEPRHLNQNITTDIVTKMIASCMQNKLVGLKSDLTPKADLAKDWSVSDDGLIYTFNLHDGVKWHDGTPFTSEDAKFTFEQVLFKFHNQGKTLAPYVDEITTPDATTIVFHLNAPNDVMMTFIAGQGYIHPKHLYDGVDIMDSPANLAPIGTGPFKFASWNRGQDVAMELNDEYFMPGMPYVDRIVIRFIPEATARVRALEAGEVDYLAYNDLPHSMIADLDKNPDVTVTSKGHEAWGSIVELMMNLDKEPFNNRKVRMGIAHALDLDFIIEKATYGLATRATGPISSQLAWAYKPDTTQYPFDVAKANALLDEAGYPLTDGTRFSATIVANRGTESFIKAAQVIAEQLKVVGIDITVNPLDMATVAEQVYKTRKFDMFIQSLTTGPDPALGVQRQYIASNIRPVPYTNGIGYRDENVDALLIKAAQSPDRAERAELYKELADILCDDCALVWLYENPTYSAFRSAFGNLHTWAAESIYAYSNVYWKEGDVSRG</sequence>
<dbReference type="Pfam" id="PF00496">
    <property type="entry name" value="SBP_bac_5"/>
    <property type="match status" value="1"/>
</dbReference>
<evidence type="ECO:0000313" key="6">
    <source>
        <dbReference type="Proteomes" id="UP000585681"/>
    </source>
</evidence>
<dbReference type="GO" id="GO:1904680">
    <property type="term" value="F:peptide transmembrane transporter activity"/>
    <property type="evidence" value="ECO:0007669"/>
    <property type="project" value="TreeGrafter"/>
</dbReference>
<comment type="caution">
    <text evidence="5">The sequence shown here is derived from an EMBL/GenBank/DDBJ whole genome shotgun (WGS) entry which is preliminary data.</text>
</comment>
<dbReference type="AlphaFoldDB" id="A0A840CFA8"/>
<dbReference type="InterPro" id="IPR039424">
    <property type="entry name" value="SBP_5"/>
</dbReference>
<dbReference type="GO" id="GO:0030288">
    <property type="term" value="C:outer membrane-bounded periplasmic space"/>
    <property type="evidence" value="ECO:0007669"/>
    <property type="project" value="UniProtKB-ARBA"/>
</dbReference>
<accession>A0A840CFA8</accession>
<dbReference type="Gene3D" id="3.40.190.10">
    <property type="entry name" value="Periplasmic binding protein-like II"/>
    <property type="match status" value="1"/>
</dbReference>
<dbReference type="GO" id="GO:0043190">
    <property type="term" value="C:ATP-binding cassette (ABC) transporter complex"/>
    <property type="evidence" value="ECO:0007669"/>
    <property type="project" value="InterPro"/>
</dbReference>
<dbReference type="PANTHER" id="PTHR30290:SF38">
    <property type="entry name" value="D,D-DIPEPTIDE-BINDING PERIPLASMIC PROTEIN DDPA-RELATED"/>
    <property type="match status" value="1"/>
</dbReference>
<evidence type="ECO:0000256" key="3">
    <source>
        <dbReference type="ARBA" id="ARBA00022729"/>
    </source>
</evidence>
<reference evidence="5" key="1">
    <citation type="submission" date="2020-08" db="EMBL/GenBank/DDBJ databases">
        <title>Genomic Encyclopedia of Type Strains, Phase IV (KMG-IV): sequencing the most valuable type-strain genomes for metagenomic binning, comparative biology and taxonomic classification.</title>
        <authorList>
            <person name="Goeker M."/>
        </authorList>
    </citation>
    <scope>NUCLEOTIDE SEQUENCE [LARGE SCALE GENOMIC DNA]</scope>
    <source>
        <strain evidence="5">DSM 105040</strain>
    </source>
</reference>
<dbReference type="Gene3D" id="3.90.76.10">
    <property type="entry name" value="Dipeptide-binding Protein, Domain 1"/>
    <property type="match status" value="1"/>
</dbReference>
<organism evidence="5 6">
    <name type="scientific">Actibacterium naphthalenivorans</name>
    <dbReference type="NCBI Taxonomy" id="1614693"/>
    <lineage>
        <taxon>Bacteria</taxon>
        <taxon>Pseudomonadati</taxon>
        <taxon>Pseudomonadota</taxon>
        <taxon>Alphaproteobacteria</taxon>
        <taxon>Rhodobacterales</taxon>
        <taxon>Roseobacteraceae</taxon>
        <taxon>Actibacterium</taxon>
    </lineage>
</organism>
<gene>
    <name evidence="5" type="ORF">GGR17_003830</name>
</gene>
<keyword evidence="3" id="KW-0732">Signal</keyword>
<comment type="subcellular location">
    <subcellularLocation>
        <location evidence="1">Periplasm</location>
    </subcellularLocation>
</comment>
<dbReference type="EMBL" id="JACIEQ010000016">
    <property type="protein sequence ID" value="MBB4023990.1"/>
    <property type="molecule type" value="Genomic_DNA"/>
</dbReference>